<comment type="caution">
    <text evidence="1">The sequence shown here is derived from an EMBL/GenBank/DDBJ whole genome shotgun (WGS) entry which is preliminary data.</text>
</comment>
<dbReference type="AlphaFoldDB" id="A0A8X6MU99"/>
<accession>A0A8X6MU99</accession>
<sequence length="146" mass="16421">MQKIILEPAVFKEHYTELRGYLKDLGLNLKYKRRTPHIAVHRSKRRNRHLQRILCCCITPAGCSKSTRRHRLRAALKAPPLLSGCSEKLANCTKCRCAGRLSQHAAAVQLPHQHFGKEQRCRDAPRAHALAPANAVLLPGGSHQQI</sequence>
<gene>
    <name evidence="1" type="ORF">NPIL_452891</name>
</gene>
<dbReference type="Proteomes" id="UP000887013">
    <property type="component" value="Unassembled WGS sequence"/>
</dbReference>
<evidence type="ECO:0000313" key="1">
    <source>
        <dbReference type="EMBL" id="GFS78272.1"/>
    </source>
</evidence>
<proteinExistence type="predicted"/>
<protein>
    <submittedName>
        <fullName evidence="1">Uncharacterized protein</fullName>
    </submittedName>
</protein>
<evidence type="ECO:0000313" key="2">
    <source>
        <dbReference type="Proteomes" id="UP000887013"/>
    </source>
</evidence>
<reference evidence="1" key="1">
    <citation type="submission" date="2020-08" db="EMBL/GenBank/DDBJ databases">
        <title>Multicomponent nature underlies the extraordinary mechanical properties of spider dragline silk.</title>
        <authorList>
            <person name="Kono N."/>
            <person name="Nakamura H."/>
            <person name="Mori M."/>
            <person name="Yoshida Y."/>
            <person name="Ohtoshi R."/>
            <person name="Malay A.D."/>
            <person name="Moran D.A.P."/>
            <person name="Tomita M."/>
            <person name="Numata K."/>
            <person name="Arakawa K."/>
        </authorList>
    </citation>
    <scope>NUCLEOTIDE SEQUENCE</scope>
</reference>
<dbReference type="EMBL" id="BMAW01051040">
    <property type="protein sequence ID" value="GFS78272.1"/>
    <property type="molecule type" value="Genomic_DNA"/>
</dbReference>
<name>A0A8X6MU99_NEPPI</name>
<keyword evidence="2" id="KW-1185">Reference proteome</keyword>
<organism evidence="1 2">
    <name type="scientific">Nephila pilipes</name>
    <name type="common">Giant wood spider</name>
    <name type="synonym">Nephila maculata</name>
    <dbReference type="NCBI Taxonomy" id="299642"/>
    <lineage>
        <taxon>Eukaryota</taxon>
        <taxon>Metazoa</taxon>
        <taxon>Ecdysozoa</taxon>
        <taxon>Arthropoda</taxon>
        <taxon>Chelicerata</taxon>
        <taxon>Arachnida</taxon>
        <taxon>Araneae</taxon>
        <taxon>Araneomorphae</taxon>
        <taxon>Entelegynae</taxon>
        <taxon>Araneoidea</taxon>
        <taxon>Nephilidae</taxon>
        <taxon>Nephila</taxon>
    </lineage>
</organism>